<evidence type="ECO:0000313" key="2">
    <source>
        <dbReference type="Proteomes" id="UP000202604"/>
    </source>
</evidence>
<dbReference type="Proteomes" id="UP000202604">
    <property type="component" value="Segment"/>
</dbReference>
<reference evidence="2" key="1">
    <citation type="submission" date="2016-03" db="EMBL/GenBank/DDBJ databases">
        <authorList>
            <person name="Ploux O."/>
        </authorList>
    </citation>
    <scope>NUCLEOTIDE SEQUENCE [LARGE SCALE GENOMIC DNA]</scope>
</reference>
<dbReference type="GeneID" id="29126500"/>
<protein>
    <submittedName>
        <fullName evidence="1">Helix-turn-helix DNA binding protein</fullName>
    </submittedName>
</protein>
<sequence>MTDDDRRILDFAALRWNHSGNQADAIRAEFDMTVTRFWQRVNALLDDPEALAYSPQLVNRLRRIRSTRAQRRSRP</sequence>
<proteinExistence type="predicted"/>
<organism evidence="1 2">
    <name type="scientific">Gordonia phage Yeezy</name>
    <dbReference type="NCBI Taxonomy" id="1821565"/>
    <lineage>
        <taxon>Viruses</taxon>
        <taxon>Duplodnaviria</taxon>
        <taxon>Heunggongvirae</taxon>
        <taxon>Uroviricota</taxon>
        <taxon>Caudoviricetes</taxon>
        <taxon>Nymbaxtervirinae</taxon>
        <taxon>Baxterfoxvirus</taxon>
        <taxon>Baxterfoxvirus yeezy</taxon>
        <taxon>Baxtervirus yeezy</taxon>
    </lineage>
</organism>
<keyword evidence="2" id="KW-1185">Reference proteome</keyword>
<dbReference type="Pfam" id="PF11662">
    <property type="entry name" value="DUF3263"/>
    <property type="match status" value="1"/>
</dbReference>
<accession>A0A142K9J9</accession>
<evidence type="ECO:0000313" key="1">
    <source>
        <dbReference type="EMBL" id="AMS02782.1"/>
    </source>
</evidence>
<dbReference type="InterPro" id="IPR021678">
    <property type="entry name" value="DUF3263"/>
</dbReference>
<dbReference type="KEGG" id="vg:29126500"/>
<dbReference type="EMBL" id="KU963249">
    <property type="protein sequence ID" value="AMS02782.1"/>
    <property type="molecule type" value="Genomic_DNA"/>
</dbReference>
<name>A0A142K9J9_9CAUD</name>
<gene>
    <name evidence="1" type="primary">37</name>
    <name evidence="1" type="ORF">SEA_YEEZY_37</name>
</gene>
<dbReference type="OrthoDB" id="22921at10239"/>
<dbReference type="RefSeq" id="YP_009304366.1">
    <property type="nucleotide sequence ID" value="NC_031269.1"/>
</dbReference>